<evidence type="ECO:0000259" key="4">
    <source>
        <dbReference type="Pfam" id="PF00085"/>
    </source>
</evidence>
<comment type="caution">
    <text evidence="5">The sequence shown here is derived from an EMBL/GenBank/DDBJ whole genome shotgun (WGS) entry which is preliminary data.</text>
</comment>
<evidence type="ECO:0000256" key="1">
    <source>
        <dbReference type="ARBA" id="ARBA00008987"/>
    </source>
</evidence>
<feature type="region of interest" description="Disordered" evidence="3">
    <location>
        <begin position="20"/>
        <end position="39"/>
    </location>
</feature>
<organism evidence="5 6">
    <name type="scientific">Flavimobilis soli</name>
    <dbReference type="NCBI Taxonomy" id="442709"/>
    <lineage>
        <taxon>Bacteria</taxon>
        <taxon>Bacillati</taxon>
        <taxon>Actinomycetota</taxon>
        <taxon>Actinomycetes</taxon>
        <taxon>Micrococcales</taxon>
        <taxon>Jonesiaceae</taxon>
        <taxon>Flavimobilis</taxon>
    </lineage>
</organism>
<dbReference type="InterPro" id="IPR013766">
    <property type="entry name" value="Thioredoxin_domain"/>
</dbReference>
<dbReference type="GO" id="GO:0006950">
    <property type="term" value="P:response to stress"/>
    <property type="evidence" value="ECO:0007669"/>
    <property type="project" value="UniProtKB-ARBA"/>
</dbReference>
<name>A0A2A9EHH9_9MICO</name>
<dbReference type="GO" id="GO:0005737">
    <property type="term" value="C:cytoplasm"/>
    <property type="evidence" value="ECO:0007669"/>
    <property type="project" value="TreeGrafter"/>
</dbReference>
<protein>
    <submittedName>
        <fullName evidence="5">Putative thioredoxin</fullName>
    </submittedName>
</protein>
<evidence type="ECO:0000313" key="5">
    <source>
        <dbReference type="EMBL" id="PFG37715.1"/>
    </source>
</evidence>
<feature type="domain" description="Thioredoxin" evidence="4">
    <location>
        <begin position="42"/>
        <end position="143"/>
    </location>
</feature>
<dbReference type="PANTHER" id="PTHR45663">
    <property type="entry name" value="GEO12009P1"/>
    <property type="match status" value="1"/>
</dbReference>
<comment type="similarity">
    <text evidence="1">Belongs to the thioredoxin family.</text>
</comment>
<dbReference type="AlphaFoldDB" id="A0A2A9EHH9"/>
<dbReference type="SUPFAM" id="SSF48452">
    <property type="entry name" value="TPR-like"/>
    <property type="match status" value="1"/>
</dbReference>
<accession>A0A2A9EHH9</accession>
<keyword evidence="6" id="KW-1185">Reference proteome</keyword>
<dbReference type="OrthoDB" id="5181746at2"/>
<dbReference type="CDD" id="cd02956">
    <property type="entry name" value="ybbN"/>
    <property type="match status" value="1"/>
</dbReference>
<evidence type="ECO:0000256" key="2">
    <source>
        <dbReference type="ARBA" id="ARBA00023284"/>
    </source>
</evidence>
<evidence type="ECO:0000256" key="3">
    <source>
        <dbReference type="SAM" id="MobiDB-lite"/>
    </source>
</evidence>
<dbReference type="Pfam" id="PF14559">
    <property type="entry name" value="TPR_19"/>
    <property type="match status" value="1"/>
</dbReference>
<keyword evidence="2" id="KW-0676">Redox-active center</keyword>
<dbReference type="EMBL" id="PDJH01000001">
    <property type="protein sequence ID" value="PFG37715.1"/>
    <property type="molecule type" value="Genomic_DNA"/>
</dbReference>
<dbReference type="Gene3D" id="1.25.40.10">
    <property type="entry name" value="Tetratricopeptide repeat domain"/>
    <property type="match status" value="1"/>
</dbReference>
<dbReference type="InterPro" id="IPR011990">
    <property type="entry name" value="TPR-like_helical_dom_sf"/>
</dbReference>
<dbReference type="Pfam" id="PF00085">
    <property type="entry name" value="Thioredoxin"/>
    <property type="match status" value="1"/>
</dbReference>
<dbReference type="Gene3D" id="3.40.30.10">
    <property type="entry name" value="Glutaredoxin"/>
    <property type="match status" value="1"/>
</dbReference>
<gene>
    <name evidence="5" type="ORF">ATL41_2484</name>
</gene>
<dbReference type="GO" id="GO:0015035">
    <property type="term" value="F:protein-disulfide reductase activity"/>
    <property type="evidence" value="ECO:0007669"/>
    <property type="project" value="TreeGrafter"/>
</dbReference>
<sequence>MSQQAPDPRLDVRGAVDLSSLGRPVAPPPGEPGGAPAAGGFVVDTTEATFQQIIEQSMQVPVVVLLWVATDEANARLATTLGRLVDGYEGAMLLARVDVQAYPQIAQAFQVQGVPTAVAVLAGQPVPLFQGAADENQVRDVLDQVLAAAEANGITGRLTAAPGVTAEQAAAQPAPEPELPPLHQKAYDAIAENDLETAIAAYKQALKENPKDTDAAAGLANVELLERTSHMTLADVRRAAADAPDDVQAQLDVADLDLAGGKVEDALGRLIELVARTAGDDRERVRVRLVDYFTILGNADPRVGPARRALANALY</sequence>
<evidence type="ECO:0000313" key="6">
    <source>
        <dbReference type="Proteomes" id="UP000221394"/>
    </source>
</evidence>
<dbReference type="PANTHER" id="PTHR45663:SF11">
    <property type="entry name" value="GEO12009P1"/>
    <property type="match status" value="1"/>
</dbReference>
<reference evidence="5 6" key="1">
    <citation type="submission" date="2017-10" db="EMBL/GenBank/DDBJ databases">
        <title>Sequencing the genomes of 1000 actinobacteria strains.</title>
        <authorList>
            <person name="Klenk H.-P."/>
        </authorList>
    </citation>
    <scope>NUCLEOTIDE SEQUENCE [LARGE SCALE GENOMIC DNA]</scope>
    <source>
        <strain evidence="5 6">DSM 21574</strain>
    </source>
</reference>
<proteinExistence type="inferred from homology"/>
<dbReference type="SUPFAM" id="SSF52833">
    <property type="entry name" value="Thioredoxin-like"/>
    <property type="match status" value="1"/>
</dbReference>
<dbReference type="RefSeq" id="WP_098458728.1">
    <property type="nucleotide sequence ID" value="NZ_PDJH01000001.1"/>
</dbReference>
<dbReference type="InterPro" id="IPR036249">
    <property type="entry name" value="Thioredoxin-like_sf"/>
</dbReference>
<dbReference type="Pfam" id="PF14561">
    <property type="entry name" value="TPR_20"/>
    <property type="match status" value="1"/>
</dbReference>
<dbReference type="Proteomes" id="UP000221394">
    <property type="component" value="Unassembled WGS sequence"/>
</dbReference>